<evidence type="ECO:0000256" key="2">
    <source>
        <dbReference type="ARBA" id="ARBA00023125"/>
    </source>
</evidence>
<name>A0ABV5XQD3_9NOCA</name>
<dbReference type="EMBL" id="JBHMAS010000091">
    <property type="protein sequence ID" value="MFB9784678.1"/>
    <property type="molecule type" value="Genomic_DNA"/>
</dbReference>
<dbReference type="SUPFAM" id="SSF46689">
    <property type="entry name" value="Homeodomain-like"/>
    <property type="match status" value="2"/>
</dbReference>
<dbReference type="InterPro" id="IPR018062">
    <property type="entry name" value="HTH_AraC-typ_CS"/>
</dbReference>
<dbReference type="Pfam" id="PF12833">
    <property type="entry name" value="HTH_18"/>
    <property type="match status" value="1"/>
</dbReference>
<comment type="caution">
    <text evidence="5">The sequence shown here is derived from an EMBL/GenBank/DDBJ whole genome shotgun (WGS) entry which is preliminary data.</text>
</comment>
<dbReference type="PANTHER" id="PTHR46796">
    <property type="entry name" value="HTH-TYPE TRANSCRIPTIONAL ACTIVATOR RHAS-RELATED"/>
    <property type="match status" value="1"/>
</dbReference>
<keyword evidence="1" id="KW-0805">Transcription regulation</keyword>
<keyword evidence="2" id="KW-0238">DNA-binding</keyword>
<dbReference type="PROSITE" id="PS00041">
    <property type="entry name" value="HTH_ARAC_FAMILY_1"/>
    <property type="match status" value="1"/>
</dbReference>
<dbReference type="InterPro" id="IPR018060">
    <property type="entry name" value="HTH_AraC"/>
</dbReference>
<dbReference type="Pfam" id="PF14525">
    <property type="entry name" value="AraC_binding_2"/>
    <property type="match status" value="1"/>
</dbReference>
<dbReference type="InterPro" id="IPR009057">
    <property type="entry name" value="Homeodomain-like_sf"/>
</dbReference>
<dbReference type="PROSITE" id="PS01124">
    <property type="entry name" value="HTH_ARAC_FAMILY_2"/>
    <property type="match status" value="1"/>
</dbReference>
<dbReference type="PANTHER" id="PTHR46796:SF12">
    <property type="entry name" value="HTH-TYPE DNA-BINDING TRANSCRIPTIONAL ACTIVATOR EUTR"/>
    <property type="match status" value="1"/>
</dbReference>
<evidence type="ECO:0000256" key="3">
    <source>
        <dbReference type="ARBA" id="ARBA00023163"/>
    </source>
</evidence>
<evidence type="ECO:0000256" key="1">
    <source>
        <dbReference type="ARBA" id="ARBA00023015"/>
    </source>
</evidence>
<accession>A0ABV5XQD3</accession>
<dbReference type="Gene3D" id="1.10.10.60">
    <property type="entry name" value="Homeodomain-like"/>
    <property type="match status" value="1"/>
</dbReference>
<dbReference type="Proteomes" id="UP001589587">
    <property type="component" value="Unassembled WGS sequence"/>
</dbReference>
<dbReference type="RefSeq" id="WP_378376912.1">
    <property type="nucleotide sequence ID" value="NZ_JBHMAS010000091.1"/>
</dbReference>
<reference evidence="5 6" key="1">
    <citation type="submission" date="2024-09" db="EMBL/GenBank/DDBJ databases">
        <authorList>
            <person name="Sun Q."/>
            <person name="Mori K."/>
        </authorList>
    </citation>
    <scope>NUCLEOTIDE SEQUENCE [LARGE SCALE GENOMIC DNA]</scope>
    <source>
        <strain evidence="5 6">JCM 11411</strain>
    </source>
</reference>
<evidence type="ECO:0000313" key="6">
    <source>
        <dbReference type="Proteomes" id="UP001589587"/>
    </source>
</evidence>
<evidence type="ECO:0000313" key="5">
    <source>
        <dbReference type="EMBL" id="MFB9784678.1"/>
    </source>
</evidence>
<protein>
    <submittedName>
        <fullName evidence="5">AraC family transcriptional regulator</fullName>
    </submittedName>
</protein>
<proteinExistence type="predicted"/>
<evidence type="ECO:0000259" key="4">
    <source>
        <dbReference type="PROSITE" id="PS01124"/>
    </source>
</evidence>
<organism evidence="5 6">
    <name type="scientific">Rhodococcus baikonurensis</name>
    <dbReference type="NCBI Taxonomy" id="172041"/>
    <lineage>
        <taxon>Bacteria</taxon>
        <taxon>Bacillati</taxon>
        <taxon>Actinomycetota</taxon>
        <taxon>Actinomycetes</taxon>
        <taxon>Mycobacteriales</taxon>
        <taxon>Nocardiaceae</taxon>
        <taxon>Rhodococcus</taxon>
        <taxon>Rhodococcus erythropolis group</taxon>
    </lineage>
</organism>
<sequence length="344" mass="37638">MGFYIKKMVVMQDTPLKTVGKVGPCRVIQHSASHLDEARVALAENFYPHHLEALATDSGLNMSLKTVQLGGVTLGRLAYGTEVSLDFGELSNAYHISIPLSGRVEAVVGRQVSVSMPGLASVYLPVGPTKISRWSADCAQYGVKIDREYLEAELTTLVGHPVRTPVKFDPLVDLTRGPAESWLSLILTLAADLDREAGVLYDPLMSSSLAQAVTTGFLLASGHDHQESLQELRRPVRPRIVKRAVDAIHASPEKPFTVNDLAEVAGASVRSLQDGFQQHLGVPPMTYLRSVRLERVHEELSRNDADKPTVADAAHRWGFGHLGRFAAEYRRRYGETPSRTLNGG</sequence>
<dbReference type="SMART" id="SM00342">
    <property type="entry name" value="HTH_ARAC"/>
    <property type="match status" value="1"/>
</dbReference>
<dbReference type="InterPro" id="IPR035418">
    <property type="entry name" value="AraC-bd_2"/>
</dbReference>
<dbReference type="InterPro" id="IPR050204">
    <property type="entry name" value="AraC_XylS_family_regulators"/>
</dbReference>
<gene>
    <name evidence="5" type="ORF">ACFFQ6_33800</name>
</gene>
<keyword evidence="3" id="KW-0804">Transcription</keyword>
<feature type="domain" description="HTH araC/xylS-type" evidence="4">
    <location>
        <begin position="242"/>
        <end position="343"/>
    </location>
</feature>
<keyword evidence="6" id="KW-1185">Reference proteome</keyword>